<accession>A0A857MQJ7</accession>
<evidence type="ECO:0000256" key="11">
    <source>
        <dbReference type="ARBA" id="ARBA00023268"/>
    </source>
</evidence>
<dbReference type="Proteomes" id="UP001059824">
    <property type="component" value="Chromosome"/>
</dbReference>
<keyword evidence="8" id="KW-0133">Cell shape</keyword>
<dbReference type="PANTHER" id="PTHR32282">
    <property type="entry name" value="BINDING PROTEIN TRANSPEPTIDASE, PUTATIVE-RELATED"/>
    <property type="match status" value="1"/>
</dbReference>
<dbReference type="GO" id="GO:0009252">
    <property type="term" value="P:peptidoglycan biosynthetic process"/>
    <property type="evidence" value="ECO:0007669"/>
    <property type="project" value="UniProtKB-KW"/>
</dbReference>
<dbReference type="GO" id="GO:0008658">
    <property type="term" value="F:penicillin binding"/>
    <property type="evidence" value="ECO:0007669"/>
    <property type="project" value="InterPro"/>
</dbReference>
<evidence type="ECO:0000256" key="10">
    <source>
        <dbReference type="ARBA" id="ARBA00023136"/>
    </source>
</evidence>
<dbReference type="GO" id="GO:0008360">
    <property type="term" value="P:regulation of cell shape"/>
    <property type="evidence" value="ECO:0007669"/>
    <property type="project" value="UniProtKB-KW"/>
</dbReference>
<name>A0A857MQJ7_9BACT</name>
<evidence type="ECO:0000256" key="8">
    <source>
        <dbReference type="ARBA" id="ARBA00022960"/>
    </source>
</evidence>
<dbReference type="EMBL" id="CP045921">
    <property type="protein sequence ID" value="QHN42900.1"/>
    <property type="molecule type" value="Genomic_DNA"/>
</dbReference>
<keyword evidence="9" id="KW-0573">Peptidoglycan synthesis</keyword>
<dbReference type="InterPro" id="IPR001264">
    <property type="entry name" value="Glyco_trans_51"/>
</dbReference>
<dbReference type="InterPro" id="IPR012338">
    <property type="entry name" value="Beta-lactam/transpept-like"/>
</dbReference>
<feature type="domain" description="Glycosyl transferase family 51" evidence="17">
    <location>
        <begin position="145"/>
        <end position="317"/>
    </location>
</feature>
<evidence type="ECO:0000256" key="13">
    <source>
        <dbReference type="ARBA" id="ARBA00044770"/>
    </source>
</evidence>
<keyword evidence="6" id="KW-0808">Transferase</keyword>
<reference evidence="18" key="1">
    <citation type="journal article" date="2021" name="Nat. Microbiol.">
        <title>Cocultivation of an ultrasmall environmental parasitic bacterium with lytic ability against bacteria associated with wastewater foams.</title>
        <authorList>
            <person name="Batinovic S."/>
            <person name="Rose J.J.A."/>
            <person name="Ratcliffe J."/>
            <person name="Seviour R.J."/>
            <person name="Petrovski S."/>
        </authorList>
    </citation>
    <scope>NUCLEOTIDE SEQUENCE</scope>
    <source>
        <strain evidence="18">JR1</strain>
    </source>
</reference>
<evidence type="ECO:0000256" key="15">
    <source>
        <dbReference type="SAM" id="Phobius"/>
    </source>
</evidence>
<evidence type="ECO:0000259" key="17">
    <source>
        <dbReference type="Pfam" id="PF00912"/>
    </source>
</evidence>
<evidence type="ECO:0000256" key="7">
    <source>
        <dbReference type="ARBA" id="ARBA00022801"/>
    </source>
</evidence>
<dbReference type="GO" id="GO:0005886">
    <property type="term" value="C:plasma membrane"/>
    <property type="evidence" value="ECO:0007669"/>
    <property type="project" value="UniProtKB-SubCell"/>
</dbReference>
<dbReference type="GO" id="GO:0006508">
    <property type="term" value="P:proteolysis"/>
    <property type="evidence" value="ECO:0007669"/>
    <property type="project" value="UniProtKB-KW"/>
</dbReference>
<keyword evidence="4" id="KW-0645">Protease</keyword>
<dbReference type="EC" id="2.4.99.28" evidence="13"/>
<evidence type="ECO:0000313" key="18">
    <source>
        <dbReference type="EMBL" id="QHN42900.1"/>
    </source>
</evidence>
<keyword evidence="2" id="KW-1003">Cell membrane</keyword>
<evidence type="ECO:0000256" key="12">
    <source>
        <dbReference type="ARBA" id="ARBA00023316"/>
    </source>
</evidence>
<keyword evidence="10 15" id="KW-0472">Membrane</keyword>
<evidence type="ECO:0000256" key="2">
    <source>
        <dbReference type="ARBA" id="ARBA00022475"/>
    </source>
</evidence>
<keyword evidence="19" id="KW-1185">Reference proteome</keyword>
<evidence type="ECO:0000256" key="4">
    <source>
        <dbReference type="ARBA" id="ARBA00022670"/>
    </source>
</evidence>
<dbReference type="PANTHER" id="PTHR32282:SF11">
    <property type="entry name" value="PENICILLIN-BINDING PROTEIN 1B"/>
    <property type="match status" value="1"/>
</dbReference>
<protein>
    <recommendedName>
        <fullName evidence="13">peptidoglycan glycosyltransferase</fullName>
        <ecNumber evidence="13">2.4.99.28</ecNumber>
    </recommendedName>
</protein>
<evidence type="ECO:0000259" key="16">
    <source>
        <dbReference type="Pfam" id="PF00905"/>
    </source>
</evidence>
<dbReference type="GO" id="GO:0030288">
    <property type="term" value="C:outer membrane-bounded periplasmic space"/>
    <property type="evidence" value="ECO:0007669"/>
    <property type="project" value="TreeGrafter"/>
</dbReference>
<dbReference type="Pfam" id="PF00912">
    <property type="entry name" value="Transgly"/>
    <property type="match status" value="1"/>
</dbReference>
<comment type="subcellular location">
    <subcellularLocation>
        <location evidence="1">Cell membrane</location>
    </subcellularLocation>
</comment>
<evidence type="ECO:0000256" key="3">
    <source>
        <dbReference type="ARBA" id="ARBA00022645"/>
    </source>
</evidence>
<dbReference type="GO" id="GO:0008955">
    <property type="term" value="F:peptidoglycan glycosyltransferase activity"/>
    <property type="evidence" value="ECO:0007669"/>
    <property type="project" value="UniProtKB-EC"/>
</dbReference>
<evidence type="ECO:0000313" key="19">
    <source>
        <dbReference type="Proteomes" id="UP001059824"/>
    </source>
</evidence>
<evidence type="ECO:0000256" key="6">
    <source>
        <dbReference type="ARBA" id="ARBA00022679"/>
    </source>
</evidence>
<keyword evidence="3" id="KW-0121">Carboxypeptidase</keyword>
<dbReference type="Gene3D" id="3.40.710.10">
    <property type="entry name" value="DD-peptidase/beta-lactamase superfamily"/>
    <property type="match status" value="1"/>
</dbReference>
<evidence type="ECO:0000256" key="5">
    <source>
        <dbReference type="ARBA" id="ARBA00022676"/>
    </source>
</evidence>
<dbReference type="InterPro" id="IPR050396">
    <property type="entry name" value="Glycosyltr_51/Transpeptidase"/>
</dbReference>
<dbReference type="KEGG" id="mama:GII36_03485"/>
<evidence type="ECO:0000256" key="14">
    <source>
        <dbReference type="ARBA" id="ARBA00049902"/>
    </source>
</evidence>
<dbReference type="AlphaFoldDB" id="A0A857MQJ7"/>
<gene>
    <name evidence="18" type="ORF">GII36_03485</name>
</gene>
<dbReference type="Pfam" id="PF00905">
    <property type="entry name" value="Transpeptidase"/>
    <property type="match status" value="1"/>
</dbReference>
<evidence type="ECO:0000256" key="9">
    <source>
        <dbReference type="ARBA" id="ARBA00022984"/>
    </source>
</evidence>
<dbReference type="Gene3D" id="1.10.3810.10">
    <property type="entry name" value="Biosynthetic peptidoglycan transglycosylase-like"/>
    <property type="match status" value="1"/>
</dbReference>
<proteinExistence type="predicted"/>
<keyword evidence="5" id="KW-0328">Glycosyltransferase</keyword>
<comment type="catalytic activity">
    <reaction evidence="14">
        <text>[GlcNAc-(1-&gt;4)-Mur2Ac(oyl-L-Ala-gamma-D-Glu-L-Lys-D-Ala-D-Ala)](n)-di-trans,octa-cis-undecaprenyl diphosphate + beta-D-GlcNAc-(1-&gt;4)-Mur2Ac(oyl-L-Ala-gamma-D-Glu-L-Lys-D-Ala-D-Ala)-di-trans,octa-cis-undecaprenyl diphosphate = [GlcNAc-(1-&gt;4)-Mur2Ac(oyl-L-Ala-gamma-D-Glu-L-Lys-D-Ala-D-Ala)](n+1)-di-trans,octa-cis-undecaprenyl diphosphate + di-trans,octa-cis-undecaprenyl diphosphate + H(+)</text>
        <dbReference type="Rhea" id="RHEA:23708"/>
        <dbReference type="Rhea" id="RHEA-COMP:9602"/>
        <dbReference type="Rhea" id="RHEA-COMP:9603"/>
        <dbReference type="ChEBI" id="CHEBI:15378"/>
        <dbReference type="ChEBI" id="CHEBI:58405"/>
        <dbReference type="ChEBI" id="CHEBI:60033"/>
        <dbReference type="ChEBI" id="CHEBI:78435"/>
        <dbReference type="EC" id="2.4.99.28"/>
    </reaction>
</comment>
<dbReference type="InterPro" id="IPR001460">
    <property type="entry name" value="PCN-bd_Tpept"/>
</dbReference>
<sequence>MSAIMGCNTAYGKKRVVTKKSSPRKMNLYANLSHKRKTKKDLKARKRAEYLATLPKHPVKRFFARMHPRRVAGYWFSRKGGMMLLKIVGVLVLVGVLTIGSLFAYYRRDLNSIRPSELAKRVQTTVTKYYDRNGQLLWEDKGDGDYKLVVKSDQINPYMKEATVAIEDRDFYNHRGVSPTGLARAAFNNASGGSTQGGSTLTQQLVKQVFFSDESQDRGLSGVPRKIKELILAIEVERMYDKDQILTLYLNESPYGGRRNGVESGAQTYFGKSANDLSLPEAALLAAIPNQPGLYDPYNEAGHEALIARQHKVLDSMRETGKITQKEADDAKAYDVIANIKPQVNTNENIKAPHFVLEVRKQLEKELGKATVGRGGLTVKTTLDLKAQEAAEKAVATGAGMLKNYGADNLSLSSVDVKTGQIIAMVGSVDYNKDIYGQQNSATSPLEPGSSIKPIADYAPLFKQREGTNYAPGSILKDENINSIYCAGSTSSCSLNNYTRRFYGNVPIRQSLAGSLNIPAVKAMQINGVEDSLKTARDLGDSSYCTDNNNAGLSAAIGGGCTVKQVEHTNAYASLARGGSYKPLAYVLEVRNASNEVLKKWEDPKAKQVVDPQVAYMLSSILSDASARSITFGSQGSSYGFVVPNVWTASKTGTTENGNGQAKDSWFMNYSPAVATGVWMGNHDGKPLGSSDNSVVRRVSNDYTAAVHTQVYQPAKQWTPNQQITRPDGMKDLVINGKKDIYPSWYDQKTAATAVKMTFDSVSKKKATDCTPEGARVELSVTKTTDPITKKDAYIAPDGYDASKDDDKHKCDDIKPSVTVTVTKSGSNVTITANATQGTNPLTSLKISVGDTVVADVPVSGSGSYSATTTVTGPQTITATLQDSALYSASGSQQYSP</sequence>
<dbReference type="GO" id="GO:0004180">
    <property type="term" value="F:carboxypeptidase activity"/>
    <property type="evidence" value="ECO:0007669"/>
    <property type="project" value="UniProtKB-KW"/>
</dbReference>
<feature type="transmembrane region" description="Helical" evidence="15">
    <location>
        <begin position="84"/>
        <end position="106"/>
    </location>
</feature>
<dbReference type="InterPro" id="IPR036950">
    <property type="entry name" value="PBP_transglycosylase"/>
</dbReference>
<keyword evidence="15" id="KW-0812">Transmembrane</keyword>
<dbReference type="GO" id="GO:0071555">
    <property type="term" value="P:cell wall organization"/>
    <property type="evidence" value="ECO:0007669"/>
    <property type="project" value="UniProtKB-KW"/>
</dbReference>
<feature type="domain" description="Penicillin-binding protein transpeptidase" evidence="16">
    <location>
        <begin position="415"/>
        <end position="687"/>
    </location>
</feature>
<dbReference type="SUPFAM" id="SSF53955">
    <property type="entry name" value="Lysozyme-like"/>
    <property type="match status" value="1"/>
</dbReference>
<dbReference type="InterPro" id="IPR023346">
    <property type="entry name" value="Lysozyme-like_dom_sf"/>
</dbReference>
<evidence type="ECO:0000256" key="1">
    <source>
        <dbReference type="ARBA" id="ARBA00004236"/>
    </source>
</evidence>
<keyword evidence="12" id="KW-0961">Cell wall biogenesis/degradation</keyword>
<keyword evidence="7" id="KW-0378">Hydrolase</keyword>
<organism evidence="18 19">
    <name type="scientific">Candidatus Mycosynbacter amalyticus</name>
    <dbReference type="NCBI Taxonomy" id="2665156"/>
    <lineage>
        <taxon>Bacteria</taxon>
        <taxon>Candidatus Saccharimonadota</taxon>
        <taxon>Candidatus Saccharimonadota incertae sedis</taxon>
        <taxon>Candidatus Mycosynbacter</taxon>
    </lineage>
</organism>
<keyword evidence="15" id="KW-1133">Transmembrane helix</keyword>
<keyword evidence="11" id="KW-0511">Multifunctional enzyme</keyword>
<dbReference type="SUPFAM" id="SSF56601">
    <property type="entry name" value="beta-lactamase/transpeptidase-like"/>
    <property type="match status" value="1"/>
</dbReference>